<evidence type="ECO:0000313" key="2">
    <source>
        <dbReference type="Proteomes" id="UP000321287"/>
    </source>
</evidence>
<keyword evidence="2" id="KW-1185">Reference proteome</keyword>
<reference evidence="1 2" key="1">
    <citation type="submission" date="2019-07" db="EMBL/GenBank/DDBJ databases">
        <title>Whole genome shotgun sequence of Asaia bogorensis NBRC 16594.</title>
        <authorList>
            <person name="Hosoyama A."/>
            <person name="Uohara A."/>
            <person name="Ohji S."/>
            <person name="Ichikawa N."/>
        </authorList>
    </citation>
    <scope>NUCLEOTIDE SEQUENCE [LARGE SCALE GENOMIC DNA]</scope>
    <source>
        <strain evidence="1 2">NBRC 16594</strain>
    </source>
</reference>
<accession>A0AAN4U2K8</accession>
<protein>
    <submittedName>
        <fullName evidence="1">Uncharacterized protein</fullName>
    </submittedName>
</protein>
<gene>
    <name evidence="1" type="ORF">ABO01nite_07120</name>
</gene>
<dbReference type="SUPFAM" id="SSF47413">
    <property type="entry name" value="lambda repressor-like DNA-binding domains"/>
    <property type="match status" value="1"/>
</dbReference>
<dbReference type="Gene3D" id="1.10.260.40">
    <property type="entry name" value="lambda repressor-like DNA-binding domains"/>
    <property type="match status" value="1"/>
</dbReference>
<organism evidence="1 2">
    <name type="scientific">Asaia bogorensis NBRC 16594</name>
    <dbReference type="NCBI Taxonomy" id="1231624"/>
    <lineage>
        <taxon>Bacteria</taxon>
        <taxon>Pseudomonadati</taxon>
        <taxon>Pseudomonadota</taxon>
        <taxon>Alphaproteobacteria</taxon>
        <taxon>Acetobacterales</taxon>
        <taxon>Acetobacteraceae</taxon>
        <taxon>Asaia</taxon>
    </lineage>
</organism>
<evidence type="ECO:0000313" key="1">
    <source>
        <dbReference type="EMBL" id="GEL52705.1"/>
    </source>
</evidence>
<dbReference type="GO" id="GO:0003677">
    <property type="term" value="F:DNA binding"/>
    <property type="evidence" value="ECO:0007669"/>
    <property type="project" value="InterPro"/>
</dbReference>
<dbReference type="AlphaFoldDB" id="A0AAN4U2K8"/>
<comment type="caution">
    <text evidence="1">The sequence shown here is derived from an EMBL/GenBank/DDBJ whole genome shotgun (WGS) entry which is preliminary data.</text>
</comment>
<dbReference type="EMBL" id="BJVS01000002">
    <property type="protein sequence ID" value="GEL52705.1"/>
    <property type="molecule type" value="Genomic_DNA"/>
</dbReference>
<dbReference type="InterPro" id="IPR010982">
    <property type="entry name" value="Lambda_DNA-bd_dom_sf"/>
</dbReference>
<sequence>MRDPILSDILSRKGAVKQMAAACKISHAAVSQWERVPKRHLHAVSREVGVPPETLRPDLFNSVAQRNAA</sequence>
<name>A0AAN4U2K8_9PROT</name>
<dbReference type="Proteomes" id="UP000321287">
    <property type="component" value="Unassembled WGS sequence"/>
</dbReference>
<proteinExistence type="predicted"/>